<evidence type="ECO:0000313" key="1">
    <source>
        <dbReference type="EMBL" id="MRX64769.1"/>
    </source>
</evidence>
<dbReference type="EMBL" id="WKJH01000013">
    <property type="protein sequence ID" value="MRX64769.1"/>
    <property type="molecule type" value="Genomic_DNA"/>
</dbReference>
<keyword evidence="2" id="KW-1185">Reference proteome</keyword>
<evidence type="ECO:0000313" key="2">
    <source>
        <dbReference type="Proteomes" id="UP000443153"/>
    </source>
</evidence>
<gene>
    <name evidence="1" type="ORF">GJ691_11385</name>
</gene>
<proteinExistence type="predicted"/>
<sequence>MDRNFRYARQEELSGKTVRPFLIDDRLQPEEIPEVHRETSEKRGGNACFVIFCKNRTLQARKVVFKPGKNNGIFGHLKNKTALKSGCGSHYSNNYRLVQRLPLLQTVFL</sequence>
<protein>
    <submittedName>
        <fullName evidence="1">Uncharacterized protein</fullName>
    </submittedName>
</protein>
<dbReference type="AlphaFoldDB" id="A0A6I2MPP8"/>
<dbReference type="Proteomes" id="UP000443153">
    <property type="component" value="Unassembled WGS sequence"/>
</dbReference>
<organism evidence="1 2">
    <name type="scientific">Maribacter luteus</name>
    <dbReference type="NCBI Taxonomy" id="2594478"/>
    <lineage>
        <taxon>Bacteria</taxon>
        <taxon>Pseudomonadati</taxon>
        <taxon>Bacteroidota</taxon>
        <taxon>Flavobacteriia</taxon>
        <taxon>Flavobacteriales</taxon>
        <taxon>Flavobacteriaceae</taxon>
        <taxon>Maribacter</taxon>
    </lineage>
</organism>
<comment type="caution">
    <text evidence="1">The sequence shown here is derived from an EMBL/GenBank/DDBJ whole genome shotgun (WGS) entry which is preliminary data.</text>
</comment>
<reference evidence="1 2" key="1">
    <citation type="submission" date="2019-11" db="EMBL/GenBank/DDBJ databases">
        <title>Maribacter lutea sp. nov., a marine bacterium isolated from intertidal sand.</title>
        <authorList>
            <person name="Liu A."/>
        </authorList>
    </citation>
    <scope>NUCLEOTIDE SEQUENCE [LARGE SCALE GENOMIC DNA]</scope>
    <source>
        <strain evidence="1 2">RZ05</strain>
    </source>
</reference>
<name>A0A6I2MPP8_9FLAO</name>
<accession>A0A6I2MPP8</accession>